<sequence length="409" mass="46466">MEFFVFGLDNSVGESTFVWPDLTCLSDVHCAVFYGSDPGLLSSKTRALSFDEHLFRSLIFECGIPFVFRYFPSRSSVTTLYATECSYVVDFSSCTDSPETSFNYLDMVSFLTSYNYPWIFDDPTKFDHCQTFQPTFSIFTSKTERLVSFELIQIENGFLQVFAGHDPNLNDPPNCALAVTFCPLDHPQNARFGFVAKLGMAPVEPPENVTCLRTITLTKDEPQAVFGGGSVLEAESLFGKVCNVSKSPLPINGRYPEIGQWNARFYTDNSSSILTTQFIADGFIYLNDASDLVILFIDGYTNMKYRVEKSNRPTWIIAAFNIFEFRKLRKIREDRTSNPCEYKIYAGPPSGTENHPQRLLNTYSDNDPFLEQYLLSDLYSILVPPGCAPSLAVDFKFCKNNWRHIFLHK</sequence>
<dbReference type="WBParaSite" id="MBELARI_LOCUS13508">
    <property type="protein sequence ID" value="MBELARI_LOCUS13508"/>
    <property type="gene ID" value="MBELARI_LOCUS13508"/>
</dbReference>
<protein>
    <submittedName>
        <fullName evidence="2">Uncharacterized protein</fullName>
    </submittedName>
</protein>
<evidence type="ECO:0000313" key="2">
    <source>
        <dbReference type="WBParaSite" id="MBELARI_LOCUS13508"/>
    </source>
</evidence>
<proteinExistence type="predicted"/>
<dbReference type="Proteomes" id="UP000887575">
    <property type="component" value="Unassembled WGS sequence"/>
</dbReference>
<evidence type="ECO:0000313" key="1">
    <source>
        <dbReference type="Proteomes" id="UP000887575"/>
    </source>
</evidence>
<name>A0AAF3EHQ8_9BILA</name>
<keyword evidence="1" id="KW-1185">Reference proteome</keyword>
<reference evidence="2" key="1">
    <citation type="submission" date="2024-02" db="UniProtKB">
        <authorList>
            <consortium name="WormBaseParasite"/>
        </authorList>
    </citation>
    <scope>IDENTIFICATION</scope>
</reference>
<dbReference type="AlphaFoldDB" id="A0AAF3EHQ8"/>
<accession>A0AAF3EHQ8</accession>
<organism evidence="1 2">
    <name type="scientific">Mesorhabditis belari</name>
    <dbReference type="NCBI Taxonomy" id="2138241"/>
    <lineage>
        <taxon>Eukaryota</taxon>
        <taxon>Metazoa</taxon>
        <taxon>Ecdysozoa</taxon>
        <taxon>Nematoda</taxon>
        <taxon>Chromadorea</taxon>
        <taxon>Rhabditida</taxon>
        <taxon>Rhabditina</taxon>
        <taxon>Rhabditomorpha</taxon>
        <taxon>Rhabditoidea</taxon>
        <taxon>Rhabditidae</taxon>
        <taxon>Mesorhabditinae</taxon>
        <taxon>Mesorhabditis</taxon>
    </lineage>
</organism>